<comment type="caution">
    <text evidence="2">The sequence shown here is derived from an EMBL/GenBank/DDBJ whole genome shotgun (WGS) entry which is preliminary data.</text>
</comment>
<organism evidence="2 3">
    <name type="scientific">Chryseosolibacter histidini</name>
    <dbReference type="NCBI Taxonomy" id="2782349"/>
    <lineage>
        <taxon>Bacteria</taxon>
        <taxon>Pseudomonadati</taxon>
        <taxon>Bacteroidota</taxon>
        <taxon>Cytophagia</taxon>
        <taxon>Cytophagales</taxon>
        <taxon>Chryseotaleaceae</taxon>
        <taxon>Chryseosolibacter</taxon>
    </lineage>
</organism>
<accession>A0AAP2GML0</accession>
<protein>
    <recommendedName>
        <fullName evidence="4">BACON domain-containing protein</fullName>
    </recommendedName>
</protein>
<feature type="chain" id="PRO_5043043748" description="BACON domain-containing protein" evidence="1">
    <location>
        <begin position="20"/>
        <end position="457"/>
    </location>
</feature>
<reference evidence="2 3" key="1">
    <citation type="submission" date="2021-05" db="EMBL/GenBank/DDBJ databases">
        <title>A Polyphasic approach of four new species of the genus Ohtaekwangia: Ohtaekwangia histidinii sp. nov., Ohtaekwangia cretensis sp. nov., Ohtaekwangia indiensis sp. nov., Ohtaekwangia reichenbachii sp. nov. from diverse environment.</title>
        <authorList>
            <person name="Octaviana S."/>
        </authorList>
    </citation>
    <scope>NUCLEOTIDE SEQUENCE [LARGE SCALE GENOMIC DNA]</scope>
    <source>
        <strain evidence="2 3">PWU4</strain>
    </source>
</reference>
<evidence type="ECO:0000256" key="1">
    <source>
        <dbReference type="SAM" id="SignalP"/>
    </source>
</evidence>
<feature type="signal peptide" evidence="1">
    <location>
        <begin position="1"/>
        <end position="19"/>
    </location>
</feature>
<gene>
    <name evidence="2" type="ORF">KK083_09470</name>
</gene>
<sequence>MKTNVLSISLCLITLVSYAQETFDLATYTIPAGWRKVNNTATVVGYAITNNQRGTYAQIVIYSSTTSKGSLRADFESEWQELVVKPYKPTVAAQLTPAESSSGWDAQAGAAPFEFNGAQSAAMLVTATGYGRCMSIVVVTNTSDYEQEVQNFLESVDLSKPLDNQQTVANNNLQQPEKAVSLSAGKGSYHFSTSNFDDGWVSTVQEDWVQVTKGNIRVLLHFNSNKVDVSSADHATISNNAWNTLAAPRYSNLANYHALGATLSYERPSLISGDVTDNQSGKRVFVALFKKGKSGWIEIICPDKPTFVNTFGVDGSKVDYYAEDNIWNALLTLPGYNKFAVDAGDLHGTWSSGFTGATQYVNAITGANAGMDSYSSSEKFEFGPGRSYQWNASSASGMVGNLKFQGAKSNGTFSLPNHWQVSFSDIEGKPKTYNAFFSCVKGGRILWLGETGYGRVD</sequence>
<evidence type="ECO:0008006" key="4">
    <source>
        <dbReference type="Google" id="ProtNLM"/>
    </source>
</evidence>
<keyword evidence="1" id="KW-0732">Signal</keyword>
<dbReference type="AlphaFoldDB" id="A0AAP2GML0"/>
<name>A0AAP2GML0_9BACT</name>
<dbReference type="RefSeq" id="WP_254162837.1">
    <property type="nucleotide sequence ID" value="NZ_JAHESF010000007.1"/>
</dbReference>
<dbReference type="EMBL" id="JAHESF010000007">
    <property type="protein sequence ID" value="MBT1697103.1"/>
    <property type="molecule type" value="Genomic_DNA"/>
</dbReference>
<keyword evidence="3" id="KW-1185">Reference proteome</keyword>
<evidence type="ECO:0000313" key="2">
    <source>
        <dbReference type="EMBL" id="MBT1697103.1"/>
    </source>
</evidence>
<dbReference type="Proteomes" id="UP001319200">
    <property type="component" value="Unassembled WGS sequence"/>
</dbReference>
<proteinExistence type="predicted"/>
<evidence type="ECO:0000313" key="3">
    <source>
        <dbReference type="Proteomes" id="UP001319200"/>
    </source>
</evidence>